<gene>
    <name evidence="1" type="ORF">C8D87_11214</name>
</gene>
<dbReference type="Gene3D" id="2.180.10.10">
    <property type="entry name" value="RHS repeat-associated core"/>
    <property type="match status" value="1"/>
</dbReference>
<name>A0ABX9DX43_9PSEU</name>
<proteinExistence type="predicted"/>
<evidence type="ECO:0000313" key="2">
    <source>
        <dbReference type="Proteomes" id="UP000248714"/>
    </source>
</evidence>
<comment type="caution">
    <text evidence="1">The sequence shown here is derived from an EMBL/GenBank/DDBJ whole genome shotgun (WGS) entry which is preliminary data.</text>
</comment>
<keyword evidence="2" id="KW-1185">Reference proteome</keyword>
<evidence type="ECO:0008006" key="3">
    <source>
        <dbReference type="Google" id="ProtNLM"/>
    </source>
</evidence>
<dbReference type="RefSeq" id="WP_112230975.1">
    <property type="nucleotide sequence ID" value="NZ_QLTT01000012.1"/>
</dbReference>
<evidence type="ECO:0000313" key="1">
    <source>
        <dbReference type="EMBL" id="RAS60121.1"/>
    </source>
</evidence>
<organism evidence="1 2">
    <name type="scientific">Lentzea atacamensis</name>
    <dbReference type="NCBI Taxonomy" id="531938"/>
    <lineage>
        <taxon>Bacteria</taxon>
        <taxon>Bacillati</taxon>
        <taxon>Actinomycetota</taxon>
        <taxon>Actinomycetes</taxon>
        <taxon>Pseudonocardiales</taxon>
        <taxon>Pseudonocardiaceae</taxon>
        <taxon>Lentzea</taxon>
    </lineage>
</organism>
<protein>
    <recommendedName>
        <fullName evidence="3">YD repeat-containing protein</fullName>
    </recommendedName>
</protein>
<reference evidence="1 2" key="1">
    <citation type="submission" date="2018-06" db="EMBL/GenBank/DDBJ databases">
        <title>Genomic Encyclopedia of Type Strains, Phase IV (KMG-IV): sequencing the most valuable type-strain genomes for metagenomic binning, comparative biology and taxonomic classification.</title>
        <authorList>
            <person name="Goeker M."/>
        </authorList>
    </citation>
    <scope>NUCLEOTIDE SEQUENCE [LARGE SCALE GENOMIC DNA]</scope>
    <source>
        <strain evidence="1 2">DSM 45479</strain>
    </source>
</reference>
<sequence length="221" mass="25153">MGRNRPLRLTLGADVSPDQLWLTNYFEEGTRRLEQSIVDRSRDTDYRISNRKYSYDTGGNVTRIADQPSDATAWDTQCFRYDKLRRLTKAFTPRSGDCAGEPTAESLGGVASYLYDYGYDKIGNRTLGRTTTSSGVVNRKYNYDPANQPHVVRSIDETGPSGMARDEFGYDRTGNTTTRKVAGQHPDHLLRRRGPYVQGRRGFRQGVVVSLRRRWRPTDQA</sequence>
<accession>A0ABX9DX43</accession>
<dbReference type="Proteomes" id="UP000248714">
    <property type="component" value="Unassembled WGS sequence"/>
</dbReference>
<dbReference type="EMBL" id="QLTT01000012">
    <property type="protein sequence ID" value="RAS60121.1"/>
    <property type="molecule type" value="Genomic_DNA"/>
</dbReference>